<dbReference type="AlphaFoldDB" id="A0A544YT12"/>
<organism evidence="2 3">
    <name type="scientific">Microbispora hainanensis</name>
    <dbReference type="NCBI Taxonomy" id="568844"/>
    <lineage>
        <taxon>Bacteria</taxon>
        <taxon>Bacillati</taxon>
        <taxon>Actinomycetota</taxon>
        <taxon>Actinomycetes</taxon>
        <taxon>Streptosporangiales</taxon>
        <taxon>Streptosporangiaceae</taxon>
        <taxon>Microbispora</taxon>
    </lineage>
</organism>
<evidence type="ECO:0000256" key="1">
    <source>
        <dbReference type="SAM" id="MobiDB-lite"/>
    </source>
</evidence>
<protein>
    <submittedName>
        <fullName evidence="2">Uncharacterized protein</fullName>
    </submittedName>
</protein>
<comment type="caution">
    <text evidence="2">The sequence shown here is derived from an EMBL/GenBank/DDBJ whole genome shotgun (WGS) entry which is preliminary data.</text>
</comment>
<sequence>MRNDEGALVRALDILKASKTLPDAHYRWRSIDHSGEPEPSGLNESPTCAFPDALGDLDVPGSPARRAYGRFLADNPGFFTLVQQRVVSYWACYHREEFPRLADYPGHRLVTAMRALTWPRTDSKHAAERGGFAPRRREPPQGSRRTYPVHVCDTRN</sequence>
<reference evidence="2 3" key="1">
    <citation type="submission" date="2019-07" db="EMBL/GenBank/DDBJ databases">
        <title>Microbispora hainanensis DSM 45428.</title>
        <authorList>
            <person name="Thawai C."/>
        </authorList>
    </citation>
    <scope>NUCLEOTIDE SEQUENCE [LARGE SCALE GENOMIC DNA]</scope>
    <source>
        <strain evidence="2 3">DSM 45428</strain>
    </source>
</reference>
<dbReference type="Proteomes" id="UP000316541">
    <property type="component" value="Unassembled WGS sequence"/>
</dbReference>
<gene>
    <name evidence="2" type="ORF">FLX08_17740</name>
</gene>
<evidence type="ECO:0000313" key="2">
    <source>
        <dbReference type="EMBL" id="TQS19890.1"/>
    </source>
</evidence>
<evidence type="ECO:0000313" key="3">
    <source>
        <dbReference type="Proteomes" id="UP000316541"/>
    </source>
</evidence>
<accession>A0A544YT12</accession>
<dbReference type="EMBL" id="VIRM01000020">
    <property type="protein sequence ID" value="TQS19890.1"/>
    <property type="molecule type" value="Genomic_DNA"/>
</dbReference>
<feature type="region of interest" description="Disordered" evidence="1">
    <location>
        <begin position="122"/>
        <end position="156"/>
    </location>
</feature>
<dbReference type="RefSeq" id="WP_142619984.1">
    <property type="nucleotide sequence ID" value="NZ_VIRM01000020.1"/>
</dbReference>
<proteinExistence type="predicted"/>
<name>A0A544YT12_9ACTN</name>